<reference evidence="3 4" key="1">
    <citation type="submission" date="2016-08" db="EMBL/GenBank/DDBJ databases">
        <authorList>
            <consortium name="Lentinula edodes genome sequencing consortium"/>
            <person name="Sakamoto Y."/>
            <person name="Nakade K."/>
            <person name="Sato S."/>
            <person name="Yoshida Y."/>
            <person name="Miyazaki K."/>
            <person name="Natsume S."/>
            <person name="Konno N."/>
        </authorList>
    </citation>
    <scope>NUCLEOTIDE SEQUENCE [LARGE SCALE GENOMIC DNA]</scope>
    <source>
        <strain evidence="3 4">NBRC 111202</strain>
    </source>
</reference>
<dbReference type="GO" id="GO:0006261">
    <property type="term" value="P:DNA-templated DNA replication"/>
    <property type="evidence" value="ECO:0007669"/>
    <property type="project" value="TreeGrafter"/>
</dbReference>
<dbReference type="Pfam" id="PF09739">
    <property type="entry name" value="MCM_bind"/>
    <property type="match status" value="2"/>
</dbReference>
<evidence type="ECO:0000256" key="1">
    <source>
        <dbReference type="ARBA" id="ARBA00004123"/>
    </source>
</evidence>
<evidence type="ECO:0000256" key="2">
    <source>
        <dbReference type="ARBA" id="ARBA00023242"/>
    </source>
</evidence>
<dbReference type="InterPro" id="IPR019140">
    <property type="entry name" value="MCM_complex-bd"/>
</dbReference>
<dbReference type="GO" id="GO:0005634">
    <property type="term" value="C:nucleus"/>
    <property type="evidence" value="ECO:0007669"/>
    <property type="project" value="UniProtKB-SubCell"/>
</dbReference>
<accession>A0A1Q3ETY0</accession>
<keyword evidence="4" id="KW-1185">Reference proteome</keyword>
<dbReference type="GO" id="GO:0003682">
    <property type="term" value="F:chromatin binding"/>
    <property type="evidence" value="ECO:0007669"/>
    <property type="project" value="TreeGrafter"/>
</dbReference>
<comment type="caution">
    <text evidence="3">The sequence shown here is derived from an EMBL/GenBank/DDBJ whole genome shotgun (WGS) entry which is preliminary data.</text>
</comment>
<sequence length="634" mass="70902">MGSLLAKVFKFQTHKTMVSSVPFDVLNDPQAAIQELYDQHLQSQSSIEFHSVLSNHFRETFDQEQRLELIPHLHSTYFAQSSSNSSSTSPRLVQFRGMVQDTSASPELYLSQLREGKYGGWGAHESMDEHIDYSNLRECTRYWVISVPGETEWAGQTRTDAVLASTSKNSNRSADHKFPLPSTAHIGVHTNIYSVQSDPDLKSTDIATFVGLFEAERDTLHVLFHLHENTAHKPYRVYPLTMTDAHESTSLEKGNRALQRELVKWIADESLAGDMDAAEWVLLSIISRVQSRHPPIIPASLTLARFPPPPATVVPTASTSDTPDVHRLETSTGTPALYHVLSLLLPIITHVPLSLPLLNDGVFFPESKPRLRSEDADEEPEDELYSGLLQLAPSTVCLITDSSVTEGQINDRGVRNLRALQEVIRNQTLEYVFPYSVFRFETDIGCIVCTEGKKSALVETHTTIPLRPADSLSISELQKRLYKLPDELNLPPIEKLEAWRKLIGGAIAKQTVHIVNQRSSSPPPPPVPVGGIGVSNAAAELIQEEFVQERQNEAQRSKSSVERKAQTTITPDDLIHRMLMTKLLALSTHEPEVSIDIWKRMKDLESRSMTLHQTCCPPSAAFDSFLKSTYILRP</sequence>
<dbReference type="STRING" id="5353.A0A1Q3ETY0"/>
<gene>
    <name evidence="3" type="ORF">LENED_012940</name>
</gene>
<evidence type="ECO:0000313" key="3">
    <source>
        <dbReference type="EMBL" id="GAW10649.1"/>
    </source>
</evidence>
<organism evidence="3 4">
    <name type="scientific">Lentinula edodes</name>
    <name type="common">Shiitake mushroom</name>
    <name type="synonym">Lentinus edodes</name>
    <dbReference type="NCBI Taxonomy" id="5353"/>
    <lineage>
        <taxon>Eukaryota</taxon>
        <taxon>Fungi</taxon>
        <taxon>Dikarya</taxon>
        <taxon>Basidiomycota</taxon>
        <taxon>Agaricomycotina</taxon>
        <taxon>Agaricomycetes</taxon>
        <taxon>Agaricomycetidae</taxon>
        <taxon>Agaricales</taxon>
        <taxon>Marasmiineae</taxon>
        <taxon>Omphalotaceae</taxon>
        <taxon>Lentinula</taxon>
    </lineage>
</organism>
<dbReference type="AlphaFoldDB" id="A0A1Q3ETY0"/>
<proteinExistence type="predicted"/>
<keyword evidence="2" id="KW-0539">Nucleus</keyword>
<reference evidence="3 4" key="2">
    <citation type="submission" date="2017-02" db="EMBL/GenBank/DDBJ databases">
        <title>A genome survey and senescence transcriptome analysis in Lentinula edodes.</title>
        <authorList>
            <person name="Sakamoto Y."/>
            <person name="Nakade K."/>
            <person name="Sato S."/>
            <person name="Yoshida Y."/>
            <person name="Miyazaki K."/>
            <person name="Natsume S."/>
            <person name="Konno N."/>
        </authorList>
    </citation>
    <scope>NUCLEOTIDE SEQUENCE [LARGE SCALE GENOMIC DNA]</scope>
    <source>
        <strain evidence="3 4">NBRC 111202</strain>
    </source>
</reference>
<dbReference type="PANTHER" id="PTHR13489:SF0">
    <property type="entry name" value="MINI-CHROMOSOME MAINTENANCE COMPLEX-BINDING PROTEIN"/>
    <property type="match status" value="1"/>
</dbReference>
<comment type="subcellular location">
    <subcellularLocation>
        <location evidence="1">Nucleus</location>
    </subcellularLocation>
</comment>
<name>A0A1Q3ETY0_LENED</name>
<evidence type="ECO:0000313" key="4">
    <source>
        <dbReference type="Proteomes" id="UP000188533"/>
    </source>
</evidence>
<dbReference type="Proteomes" id="UP000188533">
    <property type="component" value="Unassembled WGS sequence"/>
</dbReference>
<protein>
    <submittedName>
        <fullName evidence="3">UPF0557 like protein</fullName>
    </submittedName>
</protein>
<dbReference type="EMBL" id="BDGU01001940">
    <property type="protein sequence ID" value="GAW10649.1"/>
    <property type="molecule type" value="Genomic_DNA"/>
</dbReference>
<dbReference type="PANTHER" id="PTHR13489">
    <property type="entry name" value="MINI-CHROMOSOME MAINTENANCE COMPLEX-BINDING PROTEIN"/>
    <property type="match status" value="1"/>
</dbReference>